<dbReference type="EC" id="6.1.1.21" evidence="9"/>
<dbReference type="PANTHER" id="PTHR43707:SF1">
    <property type="entry name" value="HISTIDINE--TRNA LIGASE, MITOCHONDRIAL-RELATED"/>
    <property type="match status" value="1"/>
</dbReference>
<dbReference type="FunCoup" id="A0A0M8K6H7">
    <property type="interactions" value="462"/>
</dbReference>
<evidence type="ECO:0000256" key="10">
    <source>
        <dbReference type="PIRSR" id="PIRSR001549-1"/>
    </source>
</evidence>
<keyword evidence="14" id="KW-1185">Reference proteome</keyword>
<reference evidence="12 14" key="1">
    <citation type="journal article" date="2015" name="Genome Announc.">
        <title>Draft Genome Sequence of a Heterotrophic Facultative Anaerobic Thermophilic Bacterium, Ardenticatena maritima Strain 110ST.</title>
        <authorList>
            <person name="Kawaichi S."/>
            <person name="Yoshida T."/>
            <person name="Sako Y."/>
            <person name="Nakamura R."/>
        </authorList>
    </citation>
    <scope>NUCLEOTIDE SEQUENCE [LARGE SCALE GENOMIC DNA]</scope>
    <source>
        <strain evidence="12 14">110S</strain>
    </source>
</reference>
<dbReference type="STRING" id="872965.SE16_10285"/>
<dbReference type="InterPro" id="IPR033656">
    <property type="entry name" value="HisRS_anticodon"/>
</dbReference>
<dbReference type="CDD" id="cd00859">
    <property type="entry name" value="HisRS_anticodon"/>
    <property type="match status" value="1"/>
</dbReference>
<keyword evidence="5 9" id="KW-0067">ATP-binding</keyword>
<dbReference type="PIRSF" id="PIRSF001549">
    <property type="entry name" value="His-tRNA_synth"/>
    <property type="match status" value="1"/>
</dbReference>
<evidence type="ECO:0000256" key="5">
    <source>
        <dbReference type="ARBA" id="ARBA00022840"/>
    </source>
</evidence>
<dbReference type="GO" id="GO:0006427">
    <property type="term" value="P:histidyl-tRNA aminoacylation"/>
    <property type="evidence" value="ECO:0007669"/>
    <property type="project" value="UniProtKB-UniRule"/>
</dbReference>
<dbReference type="Proteomes" id="UP000050502">
    <property type="component" value="Unassembled WGS sequence"/>
</dbReference>
<dbReference type="InterPro" id="IPR041715">
    <property type="entry name" value="HisRS-like_core"/>
</dbReference>
<comment type="similarity">
    <text evidence="1 9">Belongs to the class-II aminoacyl-tRNA synthetase family.</text>
</comment>
<feature type="binding site" evidence="10">
    <location>
        <position position="127"/>
    </location>
    <ligand>
        <name>L-histidine</name>
        <dbReference type="ChEBI" id="CHEBI:57595"/>
    </ligand>
</feature>
<evidence type="ECO:0000256" key="2">
    <source>
        <dbReference type="ARBA" id="ARBA00022490"/>
    </source>
</evidence>
<dbReference type="InterPro" id="IPR006195">
    <property type="entry name" value="aa-tRNA-synth_II"/>
</dbReference>
<dbReference type="RefSeq" id="WP_054491739.1">
    <property type="nucleotide sequence ID" value="NZ_BBZA01000015.1"/>
</dbReference>
<dbReference type="Gene3D" id="3.40.50.800">
    <property type="entry name" value="Anticodon-binding domain"/>
    <property type="match status" value="1"/>
</dbReference>
<dbReference type="HAMAP" id="MF_00127">
    <property type="entry name" value="His_tRNA_synth"/>
    <property type="match status" value="1"/>
</dbReference>
<evidence type="ECO:0000256" key="1">
    <source>
        <dbReference type="ARBA" id="ARBA00008226"/>
    </source>
</evidence>
<evidence type="ECO:0000313" key="15">
    <source>
        <dbReference type="Proteomes" id="UP000050502"/>
    </source>
</evidence>
<keyword evidence="6 9" id="KW-0648">Protein biosynthesis</keyword>
<comment type="subunit">
    <text evidence="9">Homodimer.</text>
</comment>
<keyword evidence="4 9" id="KW-0547">Nucleotide-binding</keyword>
<dbReference type="Pfam" id="PF13393">
    <property type="entry name" value="tRNA-synt_His"/>
    <property type="match status" value="2"/>
</dbReference>
<proteinExistence type="inferred from homology"/>
<comment type="caution">
    <text evidence="12">The sequence shown here is derived from an EMBL/GenBank/DDBJ whole genome shotgun (WGS) entry which is preliminary data.</text>
</comment>
<organism evidence="12 14">
    <name type="scientific">Ardenticatena maritima</name>
    <dbReference type="NCBI Taxonomy" id="872965"/>
    <lineage>
        <taxon>Bacteria</taxon>
        <taxon>Bacillati</taxon>
        <taxon>Chloroflexota</taxon>
        <taxon>Ardenticatenia</taxon>
        <taxon>Ardenticatenales</taxon>
        <taxon>Ardenticatenaceae</taxon>
        <taxon>Ardenticatena</taxon>
    </lineage>
</organism>
<dbReference type="AlphaFoldDB" id="A0A0M8K6H7"/>
<evidence type="ECO:0000259" key="11">
    <source>
        <dbReference type="PROSITE" id="PS50862"/>
    </source>
</evidence>
<dbReference type="SUPFAM" id="SSF52954">
    <property type="entry name" value="Class II aaRS ABD-related"/>
    <property type="match status" value="1"/>
</dbReference>
<feature type="binding site" evidence="10">
    <location>
        <begin position="82"/>
        <end position="84"/>
    </location>
    <ligand>
        <name>L-histidine</name>
        <dbReference type="ChEBI" id="CHEBI:57595"/>
    </ligand>
</feature>
<dbReference type="InterPro" id="IPR004154">
    <property type="entry name" value="Anticodon-bd"/>
</dbReference>
<gene>
    <name evidence="9" type="primary">hisS</name>
    <name evidence="12" type="ORF">ARMA_0213</name>
    <name evidence="13" type="ORF">SE16_10285</name>
</gene>
<dbReference type="PROSITE" id="PS50862">
    <property type="entry name" value="AA_TRNA_LIGASE_II"/>
    <property type="match status" value="1"/>
</dbReference>
<dbReference type="OrthoDB" id="9800814at2"/>
<dbReference type="GO" id="GO:0004821">
    <property type="term" value="F:histidine-tRNA ligase activity"/>
    <property type="evidence" value="ECO:0007669"/>
    <property type="project" value="UniProtKB-UniRule"/>
</dbReference>
<dbReference type="InterPro" id="IPR004516">
    <property type="entry name" value="HisRS/HisZ"/>
</dbReference>
<evidence type="ECO:0000256" key="3">
    <source>
        <dbReference type="ARBA" id="ARBA00022598"/>
    </source>
</evidence>
<feature type="binding site" evidence="10">
    <location>
        <position position="259"/>
    </location>
    <ligand>
        <name>L-histidine</name>
        <dbReference type="ChEBI" id="CHEBI:57595"/>
    </ligand>
</feature>
<accession>A0A0M8K6H7</accession>
<feature type="binding site" evidence="10">
    <location>
        <position position="131"/>
    </location>
    <ligand>
        <name>L-histidine</name>
        <dbReference type="ChEBI" id="CHEBI:57595"/>
    </ligand>
</feature>
<dbReference type="CDD" id="cd00773">
    <property type="entry name" value="HisRS-like_core"/>
    <property type="match status" value="1"/>
</dbReference>
<keyword evidence="3 9" id="KW-0436">Ligase</keyword>
<dbReference type="InParanoid" id="A0A0M8K6H7"/>
<dbReference type="NCBIfam" id="TIGR00442">
    <property type="entry name" value="hisS"/>
    <property type="match status" value="1"/>
</dbReference>
<dbReference type="GO" id="GO:0005737">
    <property type="term" value="C:cytoplasm"/>
    <property type="evidence" value="ECO:0007669"/>
    <property type="project" value="UniProtKB-SubCell"/>
</dbReference>
<evidence type="ECO:0000256" key="4">
    <source>
        <dbReference type="ARBA" id="ARBA00022741"/>
    </source>
</evidence>
<dbReference type="EMBL" id="LGKN01000005">
    <property type="protein sequence ID" value="KPL87911.1"/>
    <property type="molecule type" value="Genomic_DNA"/>
</dbReference>
<evidence type="ECO:0000313" key="14">
    <source>
        <dbReference type="Proteomes" id="UP000037784"/>
    </source>
</evidence>
<evidence type="ECO:0000256" key="8">
    <source>
        <dbReference type="ARBA" id="ARBA00047639"/>
    </source>
</evidence>
<dbReference type="SUPFAM" id="SSF55681">
    <property type="entry name" value="Class II aaRS and biotin synthetases"/>
    <property type="match status" value="1"/>
</dbReference>
<dbReference type="Proteomes" id="UP000037784">
    <property type="component" value="Unassembled WGS sequence"/>
</dbReference>
<evidence type="ECO:0000313" key="13">
    <source>
        <dbReference type="EMBL" id="KPL87911.1"/>
    </source>
</evidence>
<dbReference type="Pfam" id="PF03129">
    <property type="entry name" value="HGTP_anticodon"/>
    <property type="match status" value="1"/>
</dbReference>
<protein>
    <recommendedName>
        <fullName evidence="9">Histidine--tRNA ligase</fullName>
        <ecNumber evidence="9">6.1.1.21</ecNumber>
    </recommendedName>
    <alternativeName>
        <fullName evidence="9">Histidyl-tRNA synthetase</fullName>
        <shortName evidence="9">HisRS</shortName>
    </alternativeName>
</protein>
<dbReference type="PATRIC" id="fig|872965.6.peg.2108"/>
<feature type="binding site" evidence="10">
    <location>
        <position position="113"/>
    </location>
    <ligand>
        <name>L-histidine</name>
        <dbReference type="ChEBI" id="CHEBI:57595"/>
    </ligand>
</feature>
<dbReference type="Gene3D" id="3.30.930.10">
    <property type="entry name" value="Bira Bifunctional Protein, Domain 2"/>
    <property type="match status" value="1"/>
</dbReference>
<sequence>MAKFQAPRGTLDILPEQQPYWQWILSEARAIAGQYGFRPIEVPVFEETDVFARGVGTGTDIVEKEMYTFEDRGGRSLTLRPEFTAGIVRAYIEHGMHVLPQPVRLYSIGPVFRYEAPQAGRYRQHTQFSCECIGEADPLADFEIMSMAWDLFDRLGFTGLRFEINNIGCPACRPRYLREVLIPYLEAHRERLPKIDQERLQKNPLRVLDSKEPETQPIIAAAPVITDFLCDECRAHFDDLRHYLDLMGREYVVNPRLVRGLDYYTKTVFEVKAEGALGAQNTICAGGRYDGLVELLGGAPTPGVGFAAGIERVMLLLQEQGIQPPPLEEPVVFFVHRGQAAKDRAVQLAHTLRTAGIGTEIAFGNRSFKSQLRQAGRSSARFAAILAEGELERNEVTIKDLASGEQTTVPQEGLVAFLQACLSE</sequence>
<dbReference type="PANTHER" id="PTHR43707">
    <property type="entry name" value="HISTIDYL-TRNA SYNTHETASE"/>
    <property type="match status" value="1"/>
</dbReference>
<dbReference type="EMBL" id="BBZA01000015">
    <property type="protein sequence ID" value="GAP61791.1"/>
    <property type="molecule type" value="Genomic_DNA"/>
</dbReference>
<keyword evidence="2 9" id="KW-0963">Cytoplasm</keyword>
<evidence type="ECO:0000313" key="12">
    <source>
        <dbReference type="EMBL" id="GAP61791.1"/>
    </source>
</evidence>
<name>A0A0M8K6H7_9CHLR</name>
<reference evidence="14" key="3">
    <citation type="submission" date="2015-08" db="EMBL/GenBank/DDBJ databases">
        <title>Draft Genome Sequence of a Heterotrophic Facultative Anaerobic Bacterium Ardenticatena maritima Strain 110S.</title>
        <authorList>
            <person name="Kawaichi S."/>
            <person name="Yoshida T."/>
            <person name="Sako Y."/>
            <person name="Nakamura R."/>
        </authorList>
    </citation>
    <scope>NUCLEOTIDE SEQUENCE [LARGE SCALE GENOMIC DNA]</scope>
    <source>
        <strain evidence="14">110S</strain>
    </source>
</reference>
<dbReference type="GO" id="GO:0005524">
    <property type="term" value="F:ATP binding"/>
    <property type="evidence" value="ECO:0007669"/>
    <property type="project" value="UniProtKB-UniRule"/>
</dbReference>
<evidence type="ECO:0000256" key="6">
    <source>
        <dbReference type="ARBA" id="ARBA00022917"/>
    </source>
</evidence>
<dbReference type="InterPro" id="IPR045864">
    <property type="entry name" value="aa-tRNA-synth_II/BPL/LPL"/>
</dbReference>
<comment type="subcellular location">
    <subcellularLocation>
        <location evidence="9">Cytoplasm</location>
    </subcellularLocation>
</comment>
<feature type="binding site" evidence="10">
    <location>
        <begin position="263"/>
        <end position="264"/>
    </location>
    <ligand>
        <name>L-histidine</name>
        <dbReference type="ChEBI" id="CHEBI:57595"/>
    </ligand>
</feature>
<keyword evidence="7 9" id="KW-0030">Aminoacyl-tRNA synthetase</keyword>
<dbReference type="InterPro" id="IPR036621">
    <property type="entry name" value="Anticodon-bd_dom_sf"/>
</dbReference>
<evidence type="ECO:0000256" key="7">
    <source>
        <dbReference type="ARBA" id="ARBA00023146"/>
    </source>
</evidence>
<comment type="catalytic activity">
    <reaction evidence="8 9">
        <text>tRNA(His) + L-histidine + ATP = L-histidyl-tRNA(His) + AMP + diphosphate + H(+)</text>
        <dbReference type="Rhea" id="RHEA:17313"/>
        <dbReference type="Rhea" id="RHEA-COMP:9665"/>
        <dbReference type="Rhea" id="RHEA-COMP:9689"/>
        <dbReference type="ChEBI" id="CHEBI:15378"/>
        <dbReference type="ChEBI" id="CHEBI:30616"/>
        <dbReference type="ChEBI" id="CHEBI:33019"/>
        <dbReference type="ChEBI" id="CHEBI:57595"/>
        <dbReference type="ChEBI" id="CHEBI:78442"/>
        <dbReference type="ChEBI" id="CHEBI:78527"/>
        <dbReference type="ChEBI" id="CHEBI:456215"/>
        <dbReference type="EC" id="6.1.1.21"/>
    </reaction>
</comment>
<dbReference type="InterPro" id="IPR015807">
    <property type="entry name" value="His-tRNA-ligase"/>
</dbReference>
<evidence type="ECO:0000256" key="9">
    <source>
        <dbReference type="HAMAP-Rule" id="MF_00127"/>
    </source>
</evidence>
<reference evidence="13 15" key="2">
    <citation type="submission" date="2015-07" db="EMBL/GenBank/DDBJ databases">
        <title>Whole genome sequence of Ardenticatena maritima DSM 23922.</title>
        <authorList>
            <person name="Hemp J."/>
            <person name="Ward L.M."/>
            <person name="Pace L.A."/>
            <person name="Fischer W.W."/>
        </authorList>
    </citation>
    <scope>NUCLEOTIDE SEQUENCE [LARGE SCALE GENOMIC DNA]</scope>
    <source>
        <strain evidence="13 15">110S</strain>
    </source>
</reference>
<feature type="domain" description="Aminoacyl-transfer RNA synthetases class-II family profile" evidence="11">
    <location>
        <begin position="1"/>
        <end position="325"/>
    </location>
</feature>